<evidence type="ECO:0000256" key="4">
    <source>
        <dbReference type="ARBA" id="ARBA00023239"/>
    </source>
</evidence>
<dbReference type="OrthoDB" id="528553at2"/>
<evidence type="ECO:0000256" key="1">
    <source>
        <dbReference type="ARBA" id="ARBA00009363"/>
    </source>
</evidence>
<sequence length="212" mass="23434">MTLAAHQNRTGLPEQAPADDRAWALKNALEAKGLIPAGFNEGWKKTFEEDYTPRRGAELVARAWTDPEFRELLLSDGTAAVARYGYLGAQGEYIRALADTPTVKNVIVCSLCSCTAWPILGLPPTWYKGFEYRARVVREPRRVLAELGTTIPDDVEIKVYDTTAETRYMVLPMRPAGTEGWDAERLANIVTKDCLIGVALPSADVVVEHPNT</sequence>
<proteinExistence type="inferred from homology"/>
<keyword evidence="9" id="KW-1185">Reference proteome</keyword>
<accession>A0A1Y2MKK9</accession>
<evidence type="ECO:0000256" key="6">
    <source>
        <dbReference type="PIRSR" id="PIRSR001426-1"/>
    </source>
</evidence>
<dbReference type="EC" id="4.2.1.84" evidence="2"/>
<dbReference type="InterPro" id="IPR018141">
    <property type="entry name" value="Nitrile_hydratase_asu"/>
</dbReference>
<comment type="catalytic activity">
    <reaction evidence="5">
        <text>an aliphatic primary amide = an aliphatic nitrile + H2O</text>
        <dbReference type="Rhea" id="RHEA:12673"/>
        <dbReference type="ChEBI" id="CHEBI:15377"/>
        <dbReference type="ChEBI" id="CHEBI:65285"/>
        <dbReference type="ChEBI" id="CHEBI:80291"/>
        <dbReference type="EC" id="4.2.1.84"/>
    </reaction>
</comment>
<evidence type="ECO:0000256" key="5">
    <source>
        <dbReference type="ARBA" id="ARBA00044877"/>
    </source>
</evidence>
<dbReference type="SUPFAM" id="SSF56209">
    <property type="entry name" value="Nitrile hydratase alpha chain"/>
    <property type="match status" value="1"/>
</dbReference>
<comment type="similarity">
    <text evidence="1">Belongs to the nitrile hydratase subunit alpha family.</text>
</comment>
<evidence type="ECO:0000256" key="2">
    <source>
        <dbReference type="ARBA" id="ARBA00013079"/>
    </source>
</evidence>
<keyword evidence="3 6" id="KW-0479">Metal-binding</keyword>
<dbReference type="Gene3D" id="3.90.330.10">
    <property type="entry name" value="Nitrile hydratase alpha /Thiocyanate hydrolase gamma"/>
    <property type="match status" value="1"/>
</dbReference>
<protein>
    <recommendedName>
        <fullName evidence="2">nitrile hydratase</fullName>
        <ecNumber evidence="2">4.2.1.84</ecNumber>
    </recommendedName>
</protein>
<dbReference type="GO" id="GO:0046914">
    <property type="term" value="F:transition metal ion binding"/>
    <property type="evidence" value="ECO:0007669"/>
    <property type="project" value="InterPro"/>
</dbReference>
<evidence type="ECO:0000256" key="3">
    <source>
        <dbReference type="ARBA" id="ARBA00022723"/>
    </source>
</evidence>
<organism evidence="8 9">
    <name type="scientific">Pseudonocardia autotrophica</name>
    <name type="common">Amycolata autotrophica</name>
    <name type="synonym">Nocardia autotrophica</name>
    <dbReference type="NCBI Taxonomy" id="2074"/>
    <lineage>
        <taxon>Bacteria</taxon>
        <taxon>Bacillati</taxon>
        <taxon>Actinomycetota</taxon>
        <taxon>Actinomycetes</taxon>
        <taxon>Pseudonocardiales</taxon>
        <taxon>Pseudonocardiaceae</taxon>
        <taxon>Pseudonocardia</taxon>
    </lineage>
</organism>
<evidence type="ECO:0000259" key="7">
    <source>
        <dbReference type="Pfam" id="PF02979"/>
    </source>
</evidence>
<feature type="domain" description="Nitrile hydratase alpha/Thiocyanate hydrolase gamma" evidence="7">
    <location>
        <begin position="20"/>
        <end position="199"/>
    </location>
</feature>
<dbReference type="InterPro" id="IPR023900">
    <property type="entry name" value="CN_Hdrtase_asu/SCN_Hdrlase_gsu"/>
</dbReference>
<feature type="binding site" evidence="6">
    <location>
        <position position="113"/>
    </location>
    <ligand>
        <name>Fe(3+)</name>
        <dbReference type="ChEBI" id="CHEBI:29034"/>
    </ligand>
</feature>
<dbReference type="STRING" id="2074.BG845_05926"/>
<name>A0A1Y2MKK9_PSEAH</name>
<comment type="caution">
    <text evidence="8">The sequence shown here is derived from an EMBL/GenBank/DDBJ whole genome shotgun (WGS) entry which is preliminary data.</text>
</comment>
<evidence type="ECO:0000313" key="8">
    <source>
        <dbReference type="EMBL" id="OSY35591.1"/>
    </source>
</evidence>
<dbReference type="AlphaFoldDB" id="A0A1Y2MKK9"/>
<reference evidence="8 9" key="1">
    <citation type="submission" date="2016-09" db="EMBL/GenBank/DDBJ databases">
        <title>Pseudonocardia autotrophica DSM535, a candidate organism with high potential of specific P450 cytochromes.</title>
        <authorList>
            <person name="Grumaz C."/>
            <person name="Vainshtein Y."/>
            <person name="Kirstahler P."/>
            <person name="Sohn K."/>
        </authorList>
    </citation>
    <scope>NUCLEOTIDE SEQUENCE [LARGE SCALE GENOMIC DNA]</scope>
    <source>
        <strain evidence="8 9">DSM 535</strain>
    </source>
</reference>
<feature type="binding site" evidence="6">
    <location>
        <position position="109"/>
    </location>
    <ligand>
        <name>Fe(3+)</name>
        <dbReference type="ChEBI" id="CHEBI:29034"/>
    </ligand>
</feature>
<keyword evidence="4 8" id="KW-0456">Lyase</keyword>
<dbReference type="Proteomes" id="UP000194360">
    <property type="component" value="Unassembled WGS sequence"/>
</dbReference>
<keyword evidence="6" id="KW-0408">Iron</keyword>
<feature type="binding site" evidence="6">
    <location>
        <position position="112"/>
    </location>
    <ligand>
        <name>Fe(3+)</name>
        <dbReference type="ChEBI" id="CHEBI:29034"/>
    </ligand>
</feature>
<gene>
    <name evidence="8" type="primary">nthA</name>
    <name evidence="8" type="ORF">BG845_05926</name>
</gene>
<evidence type="ECO:0000313" key="9">
    <source>
        <dbReference type="Proteomes" id="UP000194360"/>
    </source>
</evidence>
<dbReference type="RefSeq" id="WP_085916008.1">
    <property type="nucleotide sequence ID" value="NZ_AP018920.1"/>
</dbReference>
<dbReference type="NCBIfam" id="TIGR01323">
    <property type="entry name" value="nitrile_alph"/>
    <property type="match status" value="1"/>
</dbReference>
<dbReference type="PIRSF" id="PIRSF001426">
    <property type="entry name" value="NHase_alpha"/>
    <property type="match status" value="1"/>
</dbReference>
<dbReference type="EMBL" id="MIGB01000049">
    <property type="protein sequence ID" value="OSY35591.1"/>
    <property type="molecule type" value="Genomic_DNA"/>
</dbReference>
<feature type="binding site" evidence="6">
    <location>
        <position position="114"/>
    </location>
    <ligand>
        <name>Fe(3+)</name>
        <dbReference type="ChEBI" id="CHEBI:29034"/>
    </ligand>
</feature>
<dbReference type="InterPro" id="IPR004232">
    <property type="entry name" value="CN_Hdrtase_a/SCN_Hdrlase_g"/>
</dbReference>
<dbReference type="Pfam" id="PF02979">
    <property type="entry name" value="NHase_alpha"/>
    <property type="match status" value="1"/>
</dbReference>
<dbReference type="GO" id="GO:0018822">
    <property type="term" value="F:nitrile hydratase activity"/>
    <property type="evidence" value="ECO:0007669"/>
    <property type="project" value="UniProtKB-EC"/>
</dbReference>
<dbReference type="InterPro" id="IPR036648">
    <property type="entry name" value="CN_Hdrase_a/SCN_Hdrase_g_sf"/>
</dbReference>